<dbReference type="EMBL" id="CAJVPY010001446">
    <property type="protein sequence ID" value="CAG8522291.1"/>
    <property type="molecule type" value="Genomic_DNA"/>
</dbReference>
<comment type="caution">
    <text evidence="1">The sequence shown here is derived from an EMBL/GenBank/DDBJ whole genome shotgun (WGS) entry which is preliminary data.</text>
</comment>
<dbReference type="Proteomes" id="UP000789405">
    <property type="component" value="Unassembled WGS sequence"/>
</dbReference>
<reference evidence="1" key="1">
    <citation type="submission" date="2021-06" db="EMBL/GenBank/DDBJ databases">
        <authorList>
            <person name="Kallberg Y."/>
            <person name="Tangrot J."/>
            <person name="Rosling A."/>
        </authorList>
    </citation>
    <scope>NUCLEOTIDE SEQUENCE</scope>
    <source>
        <strain evidence="1">MA453B</strain>
    </source>
</reference>
<name>A0A9N9AAX0_9GLOM</name>
<sequence length="151" mass="16620">MASKLPVNFDDESNVVGNMIALVDSEFNNMMIASVGMSSSTPMIEIETIIHVTVVLKEDSYALSIHKKGEALGPAHKLGFDVHRIASCPNNSSTPISNYNTTLPMEENLTIVSPEWFYLPSLPILSSIYCEVLNSSSTLEVNNNQCFFMNN</sequence>
<organism evidence="1 2">
    <name type="scientific">Dentiscutata erythropus</name>
    <dbReference type="NCBI Taxonomy" id="1348616"/>
    <lineage>
        <taxon>Eukaryota</taxon>
        <taxon>Fungi</taxon>
        <taxon>Fungi incertae sedis</taxon>
        <taxon>Mucoromycota</taxon>
        <taxon>Glomeromycotina</taxon>
        <taxon>Glomeromycetes</taxon>
        <taxon>Diversisporales</taxon>
        <taxon>Gigasporaceae</taxon>
        <taxon>Dentiscutata</taxon>
    </lineage>
</organism>
<keyword evidence="2" id="KW-1185">Reference proteome</keyword>
<evidence type="ECO:0000313" key="1">
    <source>
        <dbReference type="EMBL" id="CAG8522291.1"/>
    </source>
</evidence>
<accession>A0A9N9AAX0</accession>
<gene>
    <name evidence="1" type="ORF">DERYTH_LOCUS3932</name>
</gene>
<proteinExistence type="predicted"/>
<dbReference type="AlphaFoldDB" id="A0A9N9AAX0"/>
<protein>
    <submittedName>
        <fullName evidence="1">16477_t:CDS:1</fullName>
    </submittedName>
</protein>
<evidence type="ECO:0000313" key="2">
    <source>
        <dbReference type="Proteomes" id="UP000789405"/>
    </source>
</evidence>